<dbReference type="PANTHER" id="PTHR47032">
    <property type="entry name" value="UDP-D-XYLOSE:L-FUCOSE ALPHA-1,3-D-XYLOSYLTRANSFERASE-RELATED"/>
    <property type="match status" value="1"/>
</dbReference>
<proteinExistence type="predicted"/>
<dbReference type="PANTHER" id="PTHR47032:SF1">
    <property type="entry name" value="UDP-D-XYLOSE:L-FUCOSE ALPHA-1,3-D-XYLOSYLTRANSFERASE-RELATED"/>
    <property type="match status" value="1"/>
</dbReference>
<dbReference type="OrthoDB" id="540503at2759"/>
<evidence type="ECO:0000313" key="2">
    <source>
        <dbReference type="EMBL" id="EAY16489.1"/>
    </source>
</evidence>
<dbReference type="VEuPathDB" id="TrichDB:TVAGG3_0962510"/>
<dbReference type="InterPro" id="IPR005069">
    <property type="entry name" value="Nucl-diP-sugar_transferase"/>
</dbReference>
<feature type="domain" description="Nucleotide-diphospho-sugar transferase" evidence="1">
    <location>
        <begin position="81"/>
        <end position="312"/>
    </location>
</feature>
<dbReference type="InterPro" id="IPR052636">
    <property type="entry name" value="UDP-D-xylose:L-fucose_XylT"/>
</dbReference>
<dbReference type="KEGG" id="tva:4774499"/>
<dbReference type="GO" id="GO:0005794">
    <property type="term" value="C:Golgi apparatus"/>
    <property type="evidence" value="ECO:0000318"/>
    <property type="project" value="GO_Central"/>
</dbReference>
<evidence type="ECO:0000259" key="1">
    <source>
        <dbReference type="Pfam" id="PF03407"/>
    </source>
</evidence>
<keyword evidence="3" id="KW-1185">Reference proteome</keyword>
<dbReference type="Proteomes" id="UP000001542">
    <property type="component" value="Unassembled WGS sequence"/>
</dbReference>
<name>A2DSU0_TRIV3</name>
<dbReference type="VEuPathDB" id="TrichDB:TVAG_347990"/>
<gene>
    <name evidence="2" type="ORF">TVAG_347990</name>
</gene>
<dbReference type="GO" id="GO:0016757">
    <property type="term" value="F:glycosyltransferase activity"/>
    <property type="evidence" value="ECO:0000318"/>
    <property type="project" value="GO_Central"/>
</dbReference>
<reference evidence="2" key="1">
    <citation type="submission" date="2006-10" db="EMBL/GenBank/DDBJ databases">
        <authorList>
            <person name="Amadeo P."/>
            <person name="Zhao Q."/>
            <person name="Wortman J."/>
            <person name="Fraser-Liggett C."/>
            <person name="Carlton J."/>
        </authorList>
    </citation>
    <scope>NUCLEOTIDE SEQUENCE</scope>
    <source>
        <strain evidence="2">G3</strain>
    </source>
</reference>
<dbReference type="AlphaFoldDB" id="A2DSU0"/>
<reference evidence="2" key="2">
    <citation type="journal article" date="2007" name="Science">
        <title>Draft genome sequence of the sexually transmitted pathogen Trichomonas vaginalis.</title>
        <authorList>
            <person name="Carlton J.M."/>
            <person name="Hirt R.P."/>
            <person name="Silva J.C."/>
            <person name="Delcher A.L."/>
            <person name="Schatz M."/>
            <person name="Zhao Q."/>
            <person name="Wortman J.R."/>
            <person name="Bidwell S.L."/>
            <person name="Alsmark U.C.M."/>
            <person name="Besteiro S."/>
            <person name="Sicheritz-Ponten T."/>
            <person name="Noel C.J."/>
            <person name="Dacks J.B."/>
            <person name="Foster P.G."/>
            <person name="Simillion C."/>
            <person name="Van de Peer Y."/>
            <person name="Miranda-Saavedra D."/>
            <person name="Barton G.J."/>
            <person name="Westrop G.D."/>
            <person name="Mueller S."/>
            <person name="Dessi D."/>
            <person name="Fiori P.L."/>
            <person name="Ren Q."/>
            <person name="Paulsen I."/>
            <person name="Zhang H."/>
            <person name="Bastida-Corcuera F.D."/>
            <person name="Simoes-Barbosa A."/>
            <person name="Brown M.T."/>
            <person name="Hayes R.D."/>
            <person name="Mukherjee M."/>
            <person name="Okumura C.Y."/>
            <person name="Schneider R."/>
            <person name="Smith A.J."/>
            <person name="Vanacova S."/>
            <person name="Villalvazo M."/>
            <person name="Haas B.J."/>
            <person name="Pertea M."/>
            <person name="Feldblyum T.V."/>
            <person name="Utterback T.R."/>
            <person name="Shu C.L."/>
            <person name="Osoegawa K."/>
            <person name="de Jong P.J."/>
            <person name="Hrdy I."/>
            <person name="Horvathova L."/>
            <person name="Zubacova Z."/>
            <person name="Dolezal P."/>
            <person name="Malik S.B."/>
            <person name="Logsdon J.M. Jr."/>
            <person name="Henze K."/>
            <person name="Gupta A."/>
            <person name="Wang C.C."/>
            <person name="Dunne R.L."/>
            <person name="Upcroft J.A."/>
            <person name="Upcroft P."/>
            <person name="White O."/>
            <person name="Salzberg S.L."/>
            <person name="Tang P."/>
            <person name="Chiu C.-H."/>
            <person name="Lee Y.-S."/>
            <person name="Embley T.M."/>
            <person name="Coombs G.H."/>
            <person name="Mottram J.C."/>
            <person name="Tachezy J."/>
            <person name="Fraser-Liggett C.M."/>
            <person name="Johnson P.J."/>
        </authorList>
    </citation>
    <scope>NUCLEOTIDE SEQUENCE [LARGE SCALE GENOMIC DNA]</scope>
    <source>
        <strain evidence="2">G3</strain>
    </source>
</reference>
<organism evidence="2 3">
    <name type="scientific">Trichomonas vaginalis (strain ATCC PRA-98 / G3)</name>
    <dbReference type="NCBI Taxonomy" id="412133"/>
    <lineage>
        <taxon>Eukaryota</taxon>
        <taxon>Metamonada</taxon>
        <taxon>Parabasalia</taxon>
        <taxon>Trichomonadida</taxon>
        <taxon>Trichomonadidae</taxon>
        <taxon>Trichomonas</taxon>
    </lineage>
</organism>
<dbReference type="InParanoid" id="A2DSU0"/>
<dbReference type="RefSeq" id="XP_001328712.1">
    <property type="nucleotide sequence ID" value="XM_001328677.1"/>
</dbReference>
<dbReference type="EMBL" id="DS113241">
    <property type="protein sequence ID" value="EAY16489.1"/>
    <property type="molecule type" value="Genomic_DNA"/>
</dbReference>
<accession>A2DSU0</accession>
<dbReference type="Pfam" id="PF03407">
    <property type="entry name" value="Nucleotid_trans"/>
    <property type="match status" value="1"/>
</dbReference>
<sequence length="338" mass="39622">MPKCENLKYPKTTPANINVSYSKWELPHDFLQELYCFVTNSPTNEKSHRHEVIFTVTNHGQIHFAKNWYCSLISTGFNKNSIIIIAVDKKSYTELRQMNIPSIYLPSNFTSDCVNNQKIILFYEIVKLRPTILHQLLLWDVETILSDADIVFFKNPNEIFNRKTDFEVQSDSKFFYNYDIYHEYTNNTSEYKWAVNLGFYKVYPTEEVLKIIQIWFPLMYNSPKLVDQKAFRNSLKLNRIIMNTEDGLVSVSKNSNSKIYIHVLDPMLAVNAGGIYQDGKINWRSEAKRRNLTEPVLCHYFHLGSNKAKYSLMIQNNQIFFKGNQCIIPKGNTFPAWN</sequence>
<evidence type="ECO:0000313" key="3">
    <source>
        <dbReference type="Proteomes" id="UP000001542"/>
    </source>
</evidence>
<protein>
    <recommendedName>
        <fullName evidence="1">Nucleotide-diphospho-sugar transferase domain-containing protein</fullName>
    </recommendedName>
</protein>